<name>A0A518RJT2_9SPHN</name>
<evidence type="ECO:0000256" key="3">
    <source>
        <dbReference type="ARBA" id="ARBA00012737"/>
    </source>
</evidence>
<comment type="catalytic activity">
    <reaction evidence="6">
        <text>L-aspartate + L-glutamine + ATP + H2O = L-asparagine + L-glutamate + AMP + diphosphate + H(+)</text>
        <dbReference type="Rhea" id="RHEA:12228"/>
        <dbReference type="ChEBI" id="CHEBI:15377"/>
        <dbReference type="ChEBI" id="CHEBI:15378"/>
        <dbReference type="ChEBI" id="CHEBI:29985"/>
        <dbReference type="ChEBI" id="CHEBI:29991"/>
        <dbReference type="ChEBI" id="CHEBI:30616"/>
        <dbReference type="ChEBI" id="CHEBI:33019"/>
        <dbReference type="ChEBI" id="CHEBI:58048"/>
        <dbReference type="ChEBI" id="CHEBI:58359"/>
        <dbReference type="ChEBI" id="CHEBI:456215"/>
        <dbReference type="EC" id="6.3.5.4"/>
    </reaction>
</comment>
<accession>A0A518RJT2</accession>
<sequence length="624" mass="69909">MFAGIIMRDSRADPRDHAGAETLLAALTPYDQADRTGAWQSDGALLVQALTWNTPESKHETVPEVCADTGRVIVGWIRLDNRAELCVQLGLELRADLTDPQLVLAAHRAWGEVCPDRIEGDFSFLIYDPARHTAFCARDALGVRPFFYHLSRELFVFASTAAVYPVLRRFDAAPSREWMARFLIGESADGMNTAYAQVKKLPPAHILSVAREGAAEPVRYFGFEDSAPQIWRRDARRVDAYRDAFHRAVEARLRSAWRIGAENSGGIDSATIIAHAVGQLPGGGANLPCFSLCHMEREPGYILDLAMHCGIKDNYVLARPAYQPETEIYERANRVLGYPPEHNHALLHVPFFERCQAAGIRTLLSGFGGDEIVTSQAEFLTRELFLAGRYAQLLNELPGNMATRAARAVAMFGTGLPKTRRTVPGGGTPRLARTILRREVIEDYGLTGHHEANVAAYRQARTLNGHLLAKPAIRTALIGRLEGCSLMAGSYRIDYRWPMLDRALIARFLATPSIEKRHRQWGRYLHRRACNGTVPDQILWKERKEMGRIRYFGRDRRLPAIDVDAIPAALDDIVDRGAVLAQVEMLNSIFDDGDLWLAKAPERNNLRALTTLDIWLNNHWHRGI</sequence>
<dbReference type="OrthoDB" id="9763290at2"/>
<feature type="domain" description="Glutamine amidotransferase type-2" evidence="9">
    <location>
        <begin position="79"/>
        <end position="161"/>
    </location>
</feature>
<keyword evidence="4 7" id="KW-0547">Nucleotide-binding</keyword>
<dbReference type="SUPFAM" id="SSF52402">
    <property type="entry name" value="Adenine nucleotide alpha hydrolases-like"/>
    <property type="match status" value="1"/>
</dbReference>
<dbReference type="SUPFAM" id="SSF56235">
    <property type="entry name" value="N-terminal nucleophile aminohydrolases (Ntn hydrolases)"/>
    <property type="match status" value="1"/>
</dbReference>
<evidence type="ECO:0000256" key="7">
    <source>
        <dbReference type="PIRSR" id="PIRSR001589-2"/>
    </source>
</evidence>
<dbReference type="PANTHER" id="PTHR43284:SF1">
    <property type="entry name" value="ASPARAGINE SYNTHETASE"/>
    <property type="match status" value="1"/>
</dbReference>
<dbReference type="GO" id="GO:0004066">
    <property type="term" value="F:asparagine synthase (glutamine-hydrolyzing) activity"/>
    <property type="evidence" value="ECO:0007669"/>
    <property type="project" value="UniProtKB-EC"/>
</dbReference>
<protein>
    <recommendedName>
        <fullName evidence="3">asparagine synthase (glutamine-hydrolyzing)</fullName>
        <ecNumber evidence="3">6.3.5.4</ecNumber>
    </recommendedName>
</protein>
<dbReference type="PANTHER" id="PTHR43284">
    <property type="entry name" value="ASPARAGINE SYNTHETASE (GLUTAMINE-HYDROLYZING)"/>
    <property type="match status" value="1"/>
</dbReference>
<dbReference type="EMBL" id="CP042239">
    <property type="protein sequence ID" value="QDX27679.1"/>
    <property type="molecule type" value="Genomic_DNA"/>
</dbReference>
<evidence type="ECO:0000259" key="8">
    <source>
        <dbReference type="Pfam" id="PF00733"/>
    </source>
</evidence>
<feature type="domain" description="Asparagine synthetase" evidence="8">
    <location>
        <begin position="241"/>
        <end position="546"/>
    </location>
</feature>
<dbReference type="InterPro" id="IPR014729">
    <property type="entry name" value="Rossmann-like_a/b/a_fold"/>
</dbReference>
<dbReference type="Proteomes" id="UP000318055">
    <property type="component" value="Chromosome"/>
</dbReference>
<dbReference type="InterPro" id="IPR017932">
    <property type="entry name" value="GATase_2_dom"/>
</dbReference>
<comment type="similarity">
    <text evidence="2">Belongs to the asparagine synthetase family.</text>
</comment>
<dbReference type="GO" id="GO:0005524">
    <property type="term" value="F:ATP binding"/>
    <property type="evidence" value="ECO:0007669"/>
    <property type="project" value="UniProtKB-KW"/>
</dbReference>
<gene>
    <name evidence="10" type="ORF">FPZ54_17820</name>
</gene>
<evidence type="ECO:0000256" key="5">
    <source>
        <dbReference type="ARBA" id="ARBA00022840"/>
    </source>
</evidence>
<reference evidence="10 11" key="1">
    <citation type="submission" date="2019-07" db="EMBL/GenBank/DDBJ databases">
        <title>Sphingomonas alkalisoli sp. nov., isolated from rhizosphere soil of Suaedae salsa.</title>
        <authorList>
            <person name="Zhang H."/>
            <person name="Xu L."/>
            <person name="Zhang J.-X."/>
            <person name="Sun J.-Q."/>
        </authorList>
    </citation>
    <scope>NUCLEOTIDE SEQUENCE [LARGE SCALE GENOMIC DNA]</scope>
    <source>
        <strain evidence="10 11">XS-10</strain>
    </source>
</reference>
<proteinExistence type="inferred from homology"/>
<evidence type="ECO:0000313" key="10">
    <source>
        <dbReference type="EMBL" id="QDX27679.1"/>
    </source>
</evidence>
<dbReference type="Gene3D" id="3.60.20.10">
    <property type="entry name" value="Glutamine Phosphoribosylpyrophosphate, subunit 1, domain 1"/>
    <property type="match status" value="1"/>
</dbReference>
<organism evidence="10 11">
    <name type="scientific">Sphingomonas suaedae</name>
    <dbReference type="NCBI Taxonomy" id="2599297"/>
    <lineage>
        <taxon>Bacteria</taxon>
        <taxon>Pseudomonadati</taxon>
        <taxon>Pseudomonadota</taxon>
        <taxon>Alphaproteobacteria</taxon>
        <taxon>Sphingomonadales</taxon>
        <taxon>Sphingomonadaceae</taxon>
        <taxon>Sphingomonas</taxon>
    </lineage>
</organism>
<evidence type="ECO:0000256" key="2">
    <source>
        <dbReference type="ARBA" id="ARBA00005752"/>
    </source>
</evidence>
<feature type="binding site" evidence="7">
    <location>
        <position position="99"/>
    </location>
    <ligand>
        <name>L-glutamine</name>
        <dbReference type="ChEBI" id="CHEBI:58359"/>
    </ligand>
</feature>
<dbReference type="KEGG" id="ssua:FPZ54_17820"/>
<evidence type="ECO:0000259" key="9">
    <source>
        <dbReference type="Pfam" id="PF13537"/>
    </source>
</evidence>
<evidence type="ECO:0000313" key="11">
    <source>
        <dbReference type="Proteomes" id="UP000318055"/>
    </source>
</evidence>
<dbReference type="InterPro" id="IPR001962">
    <property type="entry name" value="Asn_synthase"/>
</dbReference>
<dbReference type="PIRSF" id="PIRSF001589">
    <property type="entry name" value="Asn_synthetase_glu-h"/>
    <property type="match status" value="1"/>
</dbReference>
<dbReference type="InterPro" id="IPR051786">
    <property type="entry name" value="ASN_synthetase/amidase"/>
</dbReference>
<evidence type="ECO:0000256" key="1">
    <source>
        <dbReference type="ARBA" id="ARBA00005187"/>
    </source>
</evidence>
<dbReference type="Pfam" id="PF13537">
    <property type="entry name" value="GATase_7"/>
    <property type="match status" value="1"/>
</dbReference>
<keyword evidence="5 7" id="KW-0067">ATP-binding</keyword>
<keyword evidence="11" id="KW-1185">Reference proteome</keyword>
<comment type="pathway">
    <text evidence="1">Amino-acid biosynthesis; L-asparagine biosynthesis; L-asparagine from L-aspartate (L-Gln route): step 1/1.</text>
</comment>
<dbReference type="InterPro" id="IPR006426">
    <property type="entry name" value="Asn_synth_AEB"/>
</dbReference>
<evidence type="ECO:0000256" key="6">
    <source>
        <dbReference type="ARBA" id="ARBA00048741"/>
    </source>
</evidence>
<evidence type="ECO:0000256" key="4">
    <source>
        <dbReference type="ARBA" id="ARBA00022741"/>
    </source>
</evidence>
<dbReference type="Gene3D" id="3.40.50.620">
    <property type="entry name" value="HUPs"/>
    <property type="match status" value="1"/>
</dbReference>
<dbReference type="InterPro" id="IPR029055">
    <property type="entry name" value="Ntn_hydrolases_N"/>
</dbReference>
<dbReference type="Pfam" id="PF00733">
    <property type="entry name" value="Asn_synthase"/>
    <property type="match status" value="1"/>
</dbReference>
<dbReference type="EC" id="6.3.5.4" evidence="3"/>
<dbReference type="GO" id="GO:0006529">
    <property type="term" value="P:asparagine biosynthetic process"/>
    <property type="evidence" value="ECO:0007669"/>
    <property type="project" value="InterPro"/>
</dbReference>
<dbReference type="AlphaFoldDB" id="A0A518RJT2"/>